<reference evidence="2 3" key="1">
    <citation type="journal article" date="2019" name="Commun. Biol.">
        <title>The bagworm genome reveals a unique fibroin gene that provides high tensile strength.</title>
        <authorList>
            <person name="Kono N."/>
            <person name="Nakamura H."/>
            <person name="Ohtoshi R."/>
            <person name="Tomita M."/>
            <person name="Numata K."/>
            <person name="Arakawa K."/>
        </authorList>
    </citation>
    <scope>NUCLEOTIDE SEQUENCE [LARGE SCALE GENOMIC DNA]</scope>
</reference>
<name>A0A4C1THS3_EUMVA</name>
<accession>A0A4C1THS3</accession>
<keyword evidence="1" id="KW-1133">Transmembrane helix</keyword>
<sequence>MDTRHLVFLASFGILMEFTVEFFVAHFVTSVKSVAVDLRRRGHLQKP</sequence>
<keyword evidence="1" id="KW-0472">Membrane</keyword>
<comment type="caution">
    <text evidence="2">The sequence shown here is derived from an EMBL/GenBank/DDBJ whole genome shotgun (WGS) entry which is preliminary data.</text>
</comment>
<keyword evidence="3" id="KW-1185">Reference proteome</keyword>
<protein>
    <submittedName>
        <fullName evidence="2">Uncharacterized protein</fullName>
    </submittedName>
</protein>
<keyword evidence="1" id="KW-0812">Transmembrane</keyword>
<proteinExistence type="predicted"/>
<dbReference type="EMBL" id="BGZK01005439">
    <property type="protein sequence ID" value="GBP14053.1"/>
    <property type="molecule type" value="Genomic_DNA"/>
</dbReference>
<evidence type="ECO:0000313" key="3">
    <source>
        <dbReference type="Proteomes" id="UP000299102"/>
    </source>
</evidence>
<evidence type="ECO:0000256" key="1">
    <source>
        <dbReference type="SAM" id="Phobius"/>
    </source>
</evidence>
<dbReference type="Proteomes" id="UP000299102">
    <property type="component" value="Unassembled WGS sequence"/>
</dbReference>
<evidence type="ECO:0000313" key="2">
    <source>
        <dbReference type="EMBL" id="GBP14053.1"/>
    </source>
</evidence>
<organism evidence="2 3">
    <name type="scientific">Eumeta variegata</name>
    <name type="common">Bagworm moth</name>
    <name type="synonym">Eumeta japonica</name>
    <dbReference type="NCBI Taxonomy" id="151549"/>
    <lineage>
        <taxon>Eukaryota</taxon>
        <taxon>Metazoa</taxon>
        <taxon>Ecdysozoa</taxon>
        <taxon>Arthropoda</taxon>
        <taxon>Hexapoda</taxon>
        <taxon>Insecta</taxon>
        <taxon>Pterygota</taxon>
        <taxon>Neoptera</taxon>
        <taxon>Endopterygota</taxon>
        <taxon>Lepidoptera</taxon>
        <taxon>Glossata</taxon>
        <taxon>Ditrysia</taxon>
        <taxon>Tineoidea</taxon>
        <taxon>Psychidae</taxon>
        <taxon>Oiketicinae</taxon>
        <taxon>Eumeta</taxon>
    </lineage>
</organism>
<gene>
    <name evidence="2" type="ORF">EVAR_72665_1</name>
</gene>
<dbReference type="AlphaFoldDB" id="A0A4C1THS3"/>
<feature type="non-terminal residue" evidence="2">
    <location>
        <position position="47"/>
    </location>
</feature>
<feature type="transmembrane region" description="Helical" evidence="1">
    <location>
        <begin position="6"/>
        <end position="31"/>
    </location>
</feature>